<dbReference type="EMBL" id="JACHDS010000001">
    <property type="protein sequence ID" value="MBB6170154.1"/>
    <property type="molecule type" value="Genomic_DNA"/>
</dbReference>
<keyword evidence="1" id="KW-0378">Hydrolase</keyword>
<dbReference type="PANTHER" id="PTHR47829">
    <property type="entry name" value="HYDROLASE, PUTATIVE (AFU_ORTHOLOGUE AFUA_1G12880)-RELATED"/>
    <property type="match status" value="1"/>
</dbReference>
<dbReference type="InterPro" id="IPR052898">
    <property type="entry name" value="ACAD10-like"/>
</dbReference>
<name>A0A7W9YDJ1_9ACTN</name>
<dbReference type="AlphaFoldDB" id="A0A7W9YDJ1"/>
<dbReference type="PANTHER" id="PTHR47829:SF1">
    <property type="entry name" value="HAD FAMILY PHOSPHATASE"/>
    <property type="match status" value="1"/>
</dbReference>
<dbReference type="RefSeq" id="WP_343070375.1">
    <property type="nucleotide sequence ID" value="NZ_JACHDS010000001.1"/>
</dbReference>
<evidence type="ECO:0000313" key="2">
    <source>
        <dbReference type="Proteomes" id="UP000546642"/>
    </source>
</evidence>
<dbReference type="GO" id="GO:0016787">
    <property type="term" value="F:hydrolase activity"/>
    <property type="evidence" value="ECO:0007669"/>
    <property type="project" value="UniProtKB-KW"/>
</dbReference>
<dbReference type="InterPro" id="IPR036412">
    <property type="entry name" value="HAD-like_sf"/>
</dbReference>
<dbReference type="NCBIfam" id="TIGR01509">
    <property type="entry name" value="HAD-SF-IA-v3"/>
    <property type="match status" value="1"/>
</dbReference>
<dbReference type="CDD" id="cd02603">
    <property type="entry name" value="HAD_sEH-N_like"/>
    <property type="match status" value="1"/>
</dbReference>
<sequence>MSATCRGIITDWGGVLTSPLHDTIDAWLAADRIDPERYRTVMRSWVAGAYGNGNGDGDGSPIHALERGEVDTGEFERALAAELRLVDGGEVPAAGLIERMFSRFHPVDEMYAVLRQARGQGVRTCLLSNSWGNGYPRDRFADSFDAVVISGEVGMRKPEPEIFRHALELTGLSPAECVFIDDIEHNVRAAVELGMTGILHRDPAETRDRLARTCGIAVDPPPP</sequence>
<dbReference type="SUPFAM" id="SSF56784">
    <property type="entry name" value="HAD-like"/>
    <property type="match status" value="1"/>
</dbReference>
<evidence type="ECO:0000313" key="1">
    <source>
        <dbReference type="EMBL" id="MBB6170154.1"/>
    </source>
</evidence>
<dbReference type="InterPro" id="IPR023214">
    <property type="entry name" value="HAD_sf"/>
</dbReference>
<reference evidence="1 2" key="1">
    <citation type="submission" date="2020-08" db="EMBL/GenBank/DDBJ databases">
        <title>Sequencing the genomes of 1000 actinobacteria strains.</title>
        <authorList>
            <person name="Klenk H.-P."/>
        </authorList>
    </citation>
    <scope>NUCLEOTIDE SEQUENCE [LARGE SCALE GENOMIC DNA]</scope>
    <source>
        <strain evidence="1 2">DSM 46659</strain>
    </source>
</reference>
<keyword evidence="2" id="KW-1185">Reference proteome</keyword>
<comment type="caution">
    <text evidence="1">The sequence shown here is derived from an EMBL/GenBank/DDBJ whole genome shotgun (WGS) entry which is preliminary data.</text>
</comment>
<proteinExistence type="predicted"/>
<dbReference type="InterPro" id="IPR023198">
    <property type="entry name" value="PGP-like_dom2"/>
</dbReference>
<dbReference type="NCBIfam" id="TIGR01549">
    <property type="entry name" value="HAD-SF-IA-v1"/>
    <property type="match status" value="1"/>
</dbReference>
<dbReference type="Pfam" id="PF00702">
    <property type="entry name" value="Hydrolase"/>
    <property type="match status" value="1"/>
</dbReference>
<dbReference type="Proteomes" id="UP000546642">
    <property type="component" value="Unassembled WGS sequence"/>
</dbReference>
<gene>
    <name evidence="1" type="ORF">HNR23_000214</name>
</gene>
<dbReference type="InterPro" id="IPR006439">
    <property type="entry name" value="HAD-SF_hydro_IA"/>
</dbReference>
<protein>
    <submittedName>
        <fullName evidence="1">Putative hydrolase of the HAD superfamily</fullName>
    </submittedName>
</protein>
<organism evidence="1 2">
    <name type="scientific">Nocardiopsis mwathae</name>
    <dbReference type="NCBI Taxonomy" id="1472723"/>
    <lineage>
        <taxon>Bacteria</taxon>
        <taxon>Bacillati</taxon>
        <taxon>Actinomycetota</taxon>
        <taxon>Actinomycetes</taxon>
        <taxon>Streptosporangiales</taxon>
        <taxon>Nocardiopsidaceae</taxon>
        <taxon>Nocardiopsis</taxon>
    </lineage>
</organism>
<dbReference type="Gene3D" id="1.10.150.240">
    <property type="entry name" value="Putative phosphatase, domain 2"/>
    <property type="match status" value="1"/>
</dbReference>
<accession>A0A7W9YDJ1</accession>
<dbReference type="Gene3D" id="3.40.50.1000">
    <property type="entry name" value="HAD superfamily/HAD-like"/>
    <property type="match status" value="1"/>
</dbReference>
<dbReference type="PRINTS" id="PR00413">
    <property type="entry name" value="HADHALOGNASE"/>
</dbReference>